<accession>A0A6J4I4Y6</accession>
<protein>
    <submittedName>
        <fullName evidence="1">Uncharacterized protein</fullName>
    </submittedName>
</protein>
<evidence type="ECO:0000313" key="1">
    <source>
        <dbReference type="EMBL" id="CAA9240419.1"/>
    </source>
</evidence>
<name>A0A6J4I4Y6_9ACTN</name>
<organism evidence="1">
    <name type="scientific">uncultured Acidimicrobiales bacterium</name>
    <dbReference type="NCBI Taxonomy" id="310071"/>
    <lineage>
        <taxon>Bacteria</taxon>
        <taxon>Bacillati</taxon>
        <taxon>Actinomycetota</taxon>
        <taxon>Acidimicrobiia</taxon>
        <taxon>Acidimicrobiales</taxon>
        <taxon>environmental samples</taxon>
    </lineage>
</organism>
<dbReference type="AlphaFoldDB" id="A0A6J4I4Y6"/>
<proteinExistence type="predicted"/>
<dbReference type="EMBL" id="CADCTB010000106">
    <property type="protein sequence ID" value="CAA9240419.1"/>
    <property type="molecule type" value="Genomic_DNA"/>
</dbReference>
<sequence length="107" mass="12581">MVHDTSLRPVERRVLRMSEQGLDDAEIGRRFRHSADWTARVRSLSEVPRPNGHHLRGDVLRPIERRVLRWRAAGADYDELAPRFRRSPDFLRQVEALAQYRLRGPDS</sequence>
<reference evidence="1" key="1">
    <citation type="submission" date="2020-02" db="EMBL/GenBank/DDBJ databases">
        <authorList>
            <person name="Meier V. D."/>
        </authorList>
    </citation>
    <scope>NUCLEOTIDE SEQUENCE</scope>
    <source>
        <strain evidence="1">AVDCRST_MAG10</strain>
    </source>
</reference>
<gene>
    <name evidence="1" type="ORF">AVDCRST_MAG10-1744</name>
</gene>